<keyword evidence="3" id="KW-1185">Reference proteome</keyword>
<dbReference type="PROSITE" id="PS50005">
    <property type="entry name" value="TPR"/>
    <property type="match status" value="5"/>
</dbReference>
<sequence>MLGYLDQAIADFDHALWTGQGVVSACQTLGNILQALGRFDESVDWHARATQTSGNRAELFSGLGTLYAQQQRWDEAIAAYRQTLKLQPTHAETCWNLANIYALLNQPVEALEYRHRALKQSPRWATCQSHFSLGNDLMANHQIEAAIAAYHRALNLEASFAPAHYNLAVIFSNQKNYEAAIASYHRVLELEPDRIEAYLGLGQALEQQNQWQEALTWYRQAIELAPESVAAHYALGQLLLCQELWNESLVIYRRLIELQPADFKAYFHLGFALLNQRQYAQATAAFRHAIDRAPTQPEPYYYLTRALFEQQQWMEVISTALHVIRQQPNCSDIYRLLGHAIQQQSRQPRGLHKLIAHYRQSPLSSEHGLTFYLHVGDRLLKQRQFNGAILFYRLAVWHQPENEIAATNLKRAFAKRKQLEKTIATRRQQLTENPHQIKLYSQLSNLLTECGDLDEAIALSDRANLLQRWRHVSEKHYEFTWDWFSHRIPIWQEHLGHLAHQHGLQALELGCWEGRSTCWLLDHILTSHDSRIVCLDWTFQARFDLNIDRSDERTKVTKRSGNPLTHLATLPPATYDLIHVGSDDLATLQQRLALCWQALKPNGILLVDEYCQGYLIDDSGNPENVRDGIDQHNQHFKATIDRVLILIATEAKILYQNRQILIQKSLHSVP</sequence>
<dbReference type="InterPro" id="IPR019734">
    <property type="entry name" value="TPR_rpt"/>
</dbReference>
<dbReference type="SUPFAM" id="SSF53335">
    <property type="entry name" value="S-adenosyl-L-methionine-dependent methyltransferases"/>
    <property type="match status" value="1"/>
</dbReference>
<dbReference type="PROSITE" id="PS50293">
    <property type="entry name" value="TPR_REGION"/>
    <property type="match status" value="3"/>
</dbReference>
<organism evidence="2 3">
    <name type="scientific">Thermocoleostomius sinensis A174</name>
    <dbReference type="NCBI Taxonomy" id="2016057"/>
    <lineage>
        <taxon>Bacteria</taxon>
        <taxon>Bacillati</taxon>
        <taxon>Cyanobacteriota</taxon>
        <taxon>Cyanophyceae</taxon>
        <taxon>Oculatellales</taxon>
        <taxon>Oculatellaceae</taxon>
        <taxon>Thermocoleostomius</taxon>
    </lineage>
</organism>
<dbReference type="Pfam" id="PF14559">
    <property type="entry name" value="TPR_19"/>
    <property type="match status" value="1"/>
</dbReference>
<dbReference type="PANTHER" id="PTHR44809">
    <property type="match status" value="1"/>
</dbReference>
<feature type="repeat" description="TPR" evidence="1">
    <location>
        <begin position="263"/>
        <end position="296"/>
    </location>
</feature>
<gene>
    <name evidence="2" type="ORF">OXH18_15590</name>
</gene>
<dbReference type="Gene3D" id="3.40.50.150">
    <property type="entry name" value="Vaccinia Virus protein VP39"/>
    <property type="match status" value="1"/>
</dbReference>
<dbReference type="InterPro" id="IPR052943">
    <property type="entry name" value="TMTC_O-mannosyl-trnsfr"/>
</dbReference>
<feature type="repeat" description="TPR" evidence="1">
    <location>
        <begin position="229"/>
        <end position="262"/>
    </location>
</feature>
<dbReference type="EMBL" id="CP113797">
    <property type="protein sequence ID" value="WAL58600.1"/>
    <property type="molecule type" value="Genomic_DNA"/>
</dbReference>
<dbReference type="Gene3D" id="1.25.40.10">
    <property type="entry name" value="Tetratricopeptide repeat domain"/>
    <property type="match status" value="5"/>
</dbReference>
<keyword evidence="1" id="KW-0802">TPR repeat</keyword>
<feature type="repeat" description="TPR" evidence="1">
    <location>
        <begin position="57"/>
        <end position="90"/>
    </location>
</feature>
<dbReference type="SMART" id="SM00028">
    <property type="entry name" value="TPR"/>
    <property type="match status" value="10"/>
</dbReference>
<dbReference type="AlphaFoldDB" id="A0A9E8Z8S5"/>
<dbReference type="CDD" id="cd02440">
    <property type="entry name" value="AdoMet_MTases"/>
    <property type="match status" value="1"/>
</dbReference>
<name>A0A9E8Z8S5_9CYAN</name>
<dbReference type="Proteomes" id="UP001163152">
    <property type="component" value="Chromosome"/>
</dbReference>
<proteinExistence type="predicted"/>
<evidence type="ECO:0000256" key="1">
    <source>
        <dbReference type="PROSITE-ProRule" id="PRU00339"/>
    </source>
</evidence>
<dbReference type="Pfam" id="PF13578">
    <property type="entry name" value="Methyltransf_24"/>
    <property type="match status" value="1"/>
</dbReference>
<reference evidence="2" key="1">
    <citation type="submission" date="2022-12" db="EMBL/GenBank/DDBJ databases">
        <title>Polyphasic identification of a Novel Hot-Spring Cyanobacterium Ocullathermofonsia sinensis gen nov. sp. nov. and Genomic Insights on its Adaptations to the Thermal Habitat.</title>
        <authorList>
            <person name="Daroch M."/>
            <person name="Tang J."/>
            <person name="Jiang Y."/>
        </authorList>
    </citation>
    <scope>NUCLEOTIDE SEQUENCE</scope>
    <source>
        <strain evidence="2">PKUAC-SCTA174</strain>
    </source>
</reference>
<dbReference type="SUPFAM" id="SSF48452">
    <property type="entry name" value="TPR-like"/>
    <property type="match status" value="2"/>
</dbReference>
<dbReference type="Pfam" id="PF13424">
    <property type="entry name" value="TPR_12"/>
    <property type="match status" value="2"/>
</dbReference>
<dbReference type="KEGG" id="tsin:OXH18_15590"/>
<feature type="repeat" description="TPR" evidence="1">
    <location>
        <begin position="195"/>
        <end position="228"/>
    </location>
</feature>
<evidence type="ECO:0000313" key="2">
    <source>
        <dbReference type="EMBL" id="WAL58600.1"/>
    </source>
</evidence>
<evidence type="ECO:0000313" key="3">
    <source>
        <dbReference type="Proteomes" id="UP001163152"/>
    </source>
</evidence>
<feature type="repeat" description="TPR" evidence="1">
    <location>
        <begin position="161"/>
        <end position="194"/>
    </location>
</feature>
<protein>
    <submittedName>
        <fullName evidence="2">Tetratricopeptide repeat protein</fullName>
    </submittedName>
</protein>
<accession>A0A9E8Z8S5</accession>
<dbReference type="RefSeq" id="WP_268608023.1">
    <property type="nucleotide sequence ID" value="NZ_CP113797.1"/>
</dbReference>
<dbReference type="InterPro" id="IPR029063">
    <property type="entry name" value="SAM-dependent_MTases_sf"/>
</dbReference>
<dbReference type="InterPro" id="IPR011990">
    <property type="entry name" value="TPR-like_helical_dom_sf"/>
</dbReference>
<dbReference type="PANTHER" id="PTHR44809:SF1">
    <property type="entry name" value="PROTEIN O-MANNOSYL-TRANSFERASE TMTC1"/>
    <property type="match status" value="1"/>
</dbReference>